<organism evidence="3 4">
    <name type="scientific">Saccharibacter floricola DSM 15669</name>
    <dbReference type="NCBI Taxonomy" id="1123227"/>
    <lineage>
        <taxon>Bacteria</taxon>
        <taxon>Pseudomonadati</taxon>
        <taxon>Pseudomonadota</taxon>
        <taxon>Alphaproteobacteria</taxon>
        <taxon>Acetobacterales</taxon>
        <taxon>Acetobacteraceae</taxon>
        <taxon>Saccharibacter</taxon>
    </lineage>
</organism>
<evidence type="ECO:0000313" key="3">
    <source>
        <dbReference type="EMBL" id="GBQ06426.1"/>
    </source>
</evidence>
<dbReference type="Pfam" id="PF00534">
    <property type="entry name" value="Glycos_transf_1"/>
    <property type="match status" value="1"/>
</dbReference>
<sequence>MVEKRGKDKTPILILIGRRGWENENILDLLDRCPALQETVIEENSLSDEDVTTLLKTSNGLLFPSFTEGYGLPIAEAMNLSVPSICADIPVLREVGEDYALYVDPLDSVSWQKAIDDFAHHGPLWQHQKNALSSWKPYPWDKSIQYALTLCQNLTTSKRH</sequence>
<evidence type="ECO:0000256" key="1">
    <source>
        <dbReference type="ARBA" id="ARBA00022679"/>
    </source>
</evidence>
<proteinExistence type="predicted"/>
<comment type="caution">
    <text evidence="3">The sequence shown here is derived from an EMBL/GenBank/DDBJ whole genome shotgun (WGS) entry which is preliminary data.</text>
</comment>
<accession>A0ABQ0NYW0</accession>
<dbReference type="Gene3D" id="3.40.50.2000">
    <property type="entry name" value="Glycogen Phosphorylase B"/>
    <property type="match status" value="1"/>
</dbReference>
<evidence type="ECO:0000259" key="2">
    <source>
        <dbReference type="Pfam" id="PF00534"/>
    </source>
</evidence>
<keyword evidence="1" id="KW-0808">Transferase</keyword>
<feature type="domain" description="Glycosyl transferase family 1" evidence="2">
    <location>
        <begin position="12"/>
        <end position="124"/>
    </location>
</feature>
<keyword evidence="4" id="KW-1185">Reference proteome</keyword>
<name>A0ABQ0NYW0_9PROT</name>
<dbReference type="Proteomes" id="UP001062901">
    <property type="component" value="Unassembled WGS sequence"/>
</dbReference>
<dbReference type="PANTHER" id="PTHR46401">
    <property type="entry name" value="GLYCOSYLTRANSFERASE WBBK-RELATED"/>
    <property type="match status" value="1"/>
</dbReference>
<gene>
    <name evidence="3" type="ORF">AA15669_0935</name>
</gene>
<reference evidence="3" key="1">
    <citation type="submission" date="2013-04" db="EMBL/GenBank/DDBJ databases">
        <title>The genome sequencing project of 58 acetic acid bacteria.</title>
        <authorList>
            <person name="Okamoto-Kainuma A."/>
            <person name="Ishikawa M."/>
            <person name="Umino S."/>
            <person name="Koizumi Y."/>
            <person name="Shiwa Y."/>
            <person name="Yoshikawa H."/>
            <person name="Matsutani M."/>
            <person name="Matsushita K."/>
        </authorList>
    </citation>
    <scope>NUCLEOTIDE SEQUENCE</scope>
    <source>
        <strain evidence="3">DSM 15669</strain>
    </source>
</reference>
<dbReference type="PANTHER" id="PTHR46401:SF2">
    <property type="entry name" value="GLYCOSYLTRANSFERASE WBBK-RELATED"/>
    <property type="match status" value="1"/>
</dbReference>
<evidence type="ECO:0000313" key="4">
    <source>
        <dbReference type="Proteomes" id="UP001062901"/>
    </source>
</evidence>
<dbReference type="SUPFAM" id="SSF53756">
    <property type="entry name" value="UDP-Glycosyltransferase/glycogen phosphorylase"/>
    <property type="match status" value="1"/>
</dbReference>
<dbReference type="EMBL" id="BAQD01000011">
    <property type="protein sequence ID" value="GBQ06426.1"/>
    <property type="molecule type" value="Genomic_DNA"/>
</dbReference>
<protein>
    <recommendedName>
        <fullName evidence="2">Glycosyl transferase family 1 domain-containing protein</fullName>
    </recommendedName>
</protein>
<dbReference type="InterPro" id="IPR001296">
    <property type="entry name" value="Glyco_trans_1"/>
</dbReference>